<dbReference type="RefSeq" id="WP_147312326.1">
    <property type="nucleotide sequence ID" value="NZ_QTTT01000001.1"/>
</dbReference>
<dbReference type="SUPFAM" id="SSF49879">
    <property type="entry name" value="SMAD/FHA domain"/>
    <property type="match status" value="1"/>
</dbReference>
<feature type="domain" description="FHA" evidence="2">
    <location>
        <begin position="244"/>
        <end position="303"/>
    </location>
</feature>
<evidence type="ECO:0000259" key="2">
    <source>
        <dbReference type="PROSITE" id="PS50006"/>
    </source>
</evidence>
<dbReference type="InterPro" id="IPR000253">
    <property type="entry name" value="FHA_dom"/>
</dbReference>
<gene>
    <name evidence="3" type="ORF">DFJ69_3239</name>
</gene>
<evidence type="ECO:0000313" key="3">
    <source>
        <dbReference type="EMBL" id="REE97764.1"/>
    </source>
</evidence>
<accession>A0A3D9SYW5</accession>
<evidence type="ECO:0000313" key="4">
    <source>
        <dbReference type="Proteomes" id="UP000256661"/>
    </source>
</evidence>
<dbReference type="CDD" id="cd00060">
    <property type="entry name" value="FHA"/>
    <property type="match status" value="1"/>
</dbReference>
<dbReference type="AlphaFoldDB" id="A0A3D9SYW5"/>
<evidence type="ECO:0000256" key="1">
    <source>
        <dbReference type="ARBA" id="ARBA00022553"/>
    </source>
</evidence>
<keyword evidence="4" id="KW-1185">Reference proteome</keyword>
<comment type="caution">
    <text evidence="3">The sequence shown here is derived from an EMBL/GenBank/DDBJ whole genome shotgun (WGS) entry which is preliminary data.</text>
</comment>
<dbReference type="EMBL" id="QTTT01000001">
    <property type="protein sequence ID" value="REE97764.1"/>
    <property type="molecule type" value="Genomic_DNA"/>
</dbReference>
<protein>
    <submittedName>
        <fullName evidence="3">FHA domain-containing protein</fullName>
    </submittedName>
</protein>
<organism evidence="3 4">
    <name type="scientific">Thermomonospora umbrina</name>
    <dbReference type="NCBI Taxonomy" id="111806"/>
    <lineage>
        <taxon>Bacteria</taxon>
        <taxon>Bacillati</taxon>
        <taxon>Actinomycetota</taxon>
        <taxon>Actinomycetes</taxon>
        <taxon>Streptosporangiales</taxon>
        <taxon>Thermomonosporaceae</taxon>
        <taxon>Thermomonospora</taxon>
    </lineage>
</organism>
<name>A0A3D9SYW5_9ACTN</name>
<dbReference type="InterPro" id="IPR008984">
    <property type="entry name" value="SMAD_FHA_dom_sf"/>
</dbReference>
<dbReference type="Gene3D" id="2.60.200.20">
    <property type="match status" value="1"/>
</dbReference>
<keyword evidence="1" id="KW-0597">Phosphoprotein</keyword>
<sequence length="347" mass="38151">MSMIGVVLDAANIANRNPPPNSPPGTPRRWEFARVERVRAACAARWPDRHVRAVIDASVMSRLADRAGAATAEREGWLITATGDADDDVLEIADRYAALVFSRDNFGHARLEYPWLDGEPDRVWWFSTRRGLVTLAPRPLKRLTPDEIERARREKERKAGRPVDDADRTWRCLAAEGVCTYAGGPVPAGMLREHRGAWFCMACNNEAEEVLYEPSPAAPPAAPTLLVQVDGDRRRTLDVPSGGLLLGRGGPRRPRVTDVTASLDRSAAKQISRDHLRVEVDDDGWPVAVHEGENGVTFLNPRIGPDGLPADNRLVRGEEYPLCDGDELVLGPGRVRIVVSCAEGDPE</sequence>
<reference evidence="3 4" key="1">
    <citation type="submission" date="2018-08" db="EMBL/GenBank/DDBJ databases">
        <title>Sequencing the genomes of 1000 actinobacteria strains.</title>
        <authorList>
            <person name="Klenk H.-P."/>
        </authorList>
    </citation>
    <scope>NUCLEOTIDE SEQUENCE [LARGE SCALE GENOMIC DNA]</scope>
    <source>
        <strain evidence="3 4">DSM 43927</strain>
    </source>
</reference>
<proteinExistence type="predicted"/>
<dbReference type="Proteomes" id="UP000256661">
    <property type="component" value="Unassembled WGS sequence"/>
</dbReference>
<dbReference type="OrthoDB" id="4004090at2"/>
<dbReference type="PROSITE" id="PS50006">
    <property type="entry name" value="FHA_DOMAIN"/>
    <property type="match status" value="1"/>
</dbReference>